<feature type="transmembrane region" description="Helical" evidence="1">
    <location>
        <begin position="353"/>
        <end position="376"/>
    </location>
</feature>
<dbReference type="SUPFAM" id="SSF49854">
    <property type="entry name" value="Spermadhesin, CUB domain"/>
    <property type="match status" value="1"/>
</dbReference>
<accession>A0AAD9K4A0</accession>
<name>A0AAD9K4A0_9ANNE</name>
<keyword evidence="1" id="KW-1133">Transmembrane helix</keyword>
<proteinExistence type="predicted"/>
<dbReference type="Pfam" id="PF02140">
    <property type="entry name" value="SUEL_Lectin"/>
    <property type="match status" value="1"/>
</dbReference>
<sequence>MKWTAITTQNRGPMRNYEELKRRGYVAKEQRLNIRSGTCQGSVYGAKMAARPQGSGVKPRVMSGRYCQFETFTAECRPDEAIMIEKAQYGRMALDGVCVKRDYGYVGCQTDVRMLVHMRCSGRPACSLDISDPVFERTKPCPDDLKLYLETSYRCVGVISPPSGSCSRAHAVLIRSPSGYLSSYVTNTTMCGSATAPWRISLNPGQRVNISLLDFSGQPEGSPVGQGVHCKVFAIVKDLKSGKSRTVCGHSNGEHHHVMLSTGSEVEIRIMSKTSPFMIEYQAVGCPDPEAPRGGWFYRDRYDQNRVHMGCDDGTTWTMSCKGFTWIGSRGNCTLISESMNGLDLTDLPKSSALIIVVGIALIVGCAILVIGIIFLKRRYTARGARHAMRRDQEKIGPPGKEIVYMTSEPRDTGYSIQPPLLRRDFSSVDENEYAYVEDYQKCTPSSGHVPPPPRVPDTARPNMLPAHPCHSPLPEHQRKDVQHPGFRADLYNSLDGTQCQYRDDVNCQSPTAIQRHNPYNVLDMSDEAKKANVAS</sequence>
<dbReference type="InterPro" id="IPR043159">
    <property type="entry name" value="Lectin_gal-bd_sf"/>
</dbReference>
<dbReference type="InterPro" id="IPR000922">
    <property type="entry name" value="Lectin_gal-bd_dom"/>
</dbReference>
<reference evidence="3" key="1">
    <citation type="journal article" date="2023" name="Mol. Biol. Evol.">
        <title>Third-Generation Sequencing Reveals the Adaptive Role of the Epigenome in Three Deep-Sea Polychaetes.</title>
        <authorList>
            <person name="Perez M."/>
            <person name="Aroh O."/>
            <person name="Sun Y."/>
            <person name="Lan Y."/>
            <person name="Juniper S.K."/>
            <person name="Young C.R."/>
            <person name="Angers B."/>
            <person name="Qian P.Y."/>
        </authorList>
    </citation>
    <scope>NUCLEOTIDE SEQUENCE</scope>
    <source>
        <strain evidence="3">P08H-3</strain>
    </source>
</reference>
<feature type="domain" description="SUEL-type lectin" evidence="2">
    <location>
        <begin position="66"/>
        <end position="156"/>
    </location>
</feature>
<dbReference type="GO" id="GO:0030246">
    <property type="term" value="F:carbohydrate binding"/>
    <property type="evidence" value="ECO:0007669"/>
    <property type="project" value="InterPro"/>
</dbReference>
<dbReference type="AlphaFoldDB" id="A0AAD9K4A0"/>
<evidence type="ECO:0000259" key="2">
    <source>
        <dbReference type="PROSITE" id="PS50228"/>
    </source>
</evidence>
<keyword evidence="4" id="KW-1185">Reference proteome</keyword>
<dbReference type="Proteomes" id="UP001208570">
    <property type="component" value="Unassembled WGS sequence"/>
</dbReference>
<keyword evidence="1" id="KW-0812">Transmembrane</keyword>
<protein>
    <recommendedName>
        <fullName evidence="2">SUEL-type lectin domain-containing protein</fullName>
    </recommendedName>
</protein>
<dbReference type="CDD" id="cd22823">
    <property type="entry name" value="Gal_Rha_Lectin"/>
    <property type="match status" value="1"/>
</dbReference>
<evidence type="ECO:0000313" key="4">
    <source>
        <dbReference type="Proteomes" id="UP001208570"/>
    </source>
</evidence>
<dbReference type="Gene3D" id="2.60.120.740">
    <property type="match status" value="1"/>
</dbReference>
<dbReference type="PANTHER" id="PTHR46780">
    <property type="entry name" value="PROTEIN EVA-1"/>
    <property type="match status" value="1"/>
</dbReference>
<dbReference type="PROSITE" id="PS50228">
    <property type="entry name" value="SUEL_LECTIN"/>
    <property type="match status" value="1"/>
</dbReference>
<dbReference type="InterPro" id="IPR035914">
    <property type="entry name" value="Sperma_CUB_dom_sf"/>
</dbReference>
<dbReference type="EMBL" id="JAODUP010000066">
    <property type="protein sequence ID" value="KAK2164301.1"/>
    <property type="molecule type" value="Genomic_DNA"/>
</dbReference>
<evidence type="ECO:0000256" key="1">
    <source>
        <dbReference type="SAM" id="Phobius"/>
    </source>
</evidence>
<gene>
    <name evidence="3" type="ORF">LSH36_66g05035</name>
</gene>
<organism evidence="3 4">
    <name type="scientific">Paralvinella palmiformis</name>
    <dbReference type="NCBI Taxonomy" id="53620"/>
    <lineage>
        <taxon>Eukaryota</taxon>
        <taxon>Metazoa</taxon>
        <taxon>Spiralia</taxon>
        <taxon>Lophotrochozoa</taxon>
        <taxon>Annelida</taxon>
        <taxon>Polychaeta</taxon>
        <taxon>Sedentaria</taxon>
        <taxon>Canalipalpata</taxon>
        <taxon>Terebellida</taxon>
        <taxon>Terebelliformia</taxon>
        <taxon>Alvinellidae</taxon>
        <taxon>Paralvinella</taxon>
    </lineage>
</organism>
<keyword evidence="1" id="KW-0472">Membrane</keyword>
<evidence type="ECO:0000313" key="3">
    <source>
        <dbReference type="EMBL" id="KAK2164301.1"/>
    </source>
</evidence>
<comment type="caution">
    <text evidence="3">The sequence shown here is derived from an EMBL/GenBank/DDBJ whole genome shotgun (WGS) entry which is preliminary data.</text>
</comment>